<keyword evidence="6" id="KW-0479">Metal-binding</keyword>
<keyword evidence="8 14" id="KW-0418">Kinase</keyword>
<evidence type="ECO:0000256" key="14">
    <source>
        <dbReference type="RuleBase" id="RU000504"/>
    </source>
</evidence>
<dbReference type="OrthoDB" id="108365at2759"/>
<dbReference type="InterPro" id="IPR011037">
    <property type="entry name" value="Pyrv_Knase-like_insert_dom_sf"/>
</dbReference>
<evidence type="ECO:0000256" key="7">
    <source>
        <dbReference type="ARBA" id="ARBA00022741"/>
    </source>
</evidence>
<comment type="cofactor">
    <cofactor evidence="1">
        <name>K(+)</name>
        <dbReference type="ChEBI" id="CHEBI:29103"/>
    </cofactor>
</comment>
<evidence type="ECO:0000256" key="3">
    <source>
        <dbReference type="ARBA" id="ARBA00008663"/>
    </source>
</evidence>
<dbReference type="Gene3D" id="2.40.33.10">
    <property type="entry name" value="PK beta-barrel domain-like"/>
    <property type="match status" value="1"/>
</dbReference>
<keyword evidence="12" id="KW-0670">Pyruvate</keyword>
<dbReference type="GO" id="GO:0030955">
    <property type="term" value="F:potassium ion binding"/>
    <property type="evidence" value="ECO:0007669"/>
    <property type="project" value="InterPro"/>
</dbReference>
<reference evidence="17" key="2">
    <citation type="submission" date="2022-10" db="EMBL/GenBank/DDBJ databases">
        <authorList>
            <consortium name="ENA_rothamsted_submissions"/>
            <consortium name="culmorum"/>
            <person name="King R."/>
        </authorList>
    </citation>
    <scope>NUCLEOTIDE SEQUENCE</scope>
</reference>
<dbReference type="InterPro" id="IPR015795">
    <property type="entry name" value="Pyrv_Knase_C"/>
</dbReference>
<dbReference type="GO" id="GO:0016301">
    <property type="term" value="F:kinase activity"/>
    <property type="evidence" value="ECO:0007669"/>
    <property type="project" value="UniProtKB-KW"/>
</dbReference>
<dbReference type="InterPro" id="IPR015793">
    <property type="entry name" value="Pyrv_Knase_brl"/>
</dbReference>
<evidence type="ECO:0000256" key="12">
    <source>
        <dbReference type="ARBA" id="ARBA00023317"/>
    </source>
</evidence>
<comment type="catalytic activity">
    <reaction evidence="13">
        <text>pyruvate + ATP = phosphoenolpyruvate + ADP + H(+)</text>
        <dbReference type="Rhea" id="RHEA:18157"/>
        <dbReference type="ChEBI" id="CHEBI:15361"/>
        <dbReference type="ChEBI" id="CHEBI:15378"/>
        <dbReference type="ChEBI" id="CHEBI:30616"/>
        <dbReference type="ChEBI" id="CHEBI:58702"/>
        <dbReference type="ChEBI" id="CHEBI:456216"/>
        <dbReference type="EC" id="2.7.1.40"/>
    </reaction>
    <physiologicalReaction direction="right-to-left" evidence="13">
        <dbReference type="Rhea" id="RHEA:18159"/>
    </physiologicalReaction>
</comment>
<dbReference type="InterPro" id="IPR040442">
    <property type="entry name" value="Pyrv_kinase-like_dom_sf"/>
</dbReference>
<dbReference type="AlphaFoldDB" id="A0A9N9SBC8"/>
<evidence type="ECO:0000259" key="15">
    <source>
        <dbReference type="Pfam" id="PF00224"/>
    </source>
</evidence>
<evidence type="ECO:0000313" key="17">
    <source>
        <dbReference type="EMBL" id="CAG9812724.1"/>
    </source>
</evidence>
<evidence type="ECO:0000256" key="8">
    <source>
        <dbReference type="ARBA" id="ARBA00022777"/>
    </source>
</evidence>
<dbReference type="SUPFAM" id="SSF50800">
    <property type="entry name" value="PK beta-barrel domain-like"/>
    <property type="match status" value="1"/>
</dbReference>
<evidence type="ECO:0000256" key="10">
    <source>
        <dbReference type="ARBA" id="ARBA00022842"/>
    </source>
</evidence>
<dbReference type="Proteomes" id="UP001153737">
    <property type="component" value="Chromosome 1"/>
</dbReference>
<dbReference type="Pfam" id="PF02887">
    <property type="entry name" value="PK_C"/>
    <property type="match status" value="1"/>
</dbReference>
<evidence type="ECO:0000256" key="6">
    <source>
        <dbReference type="ARBA" id="ARBA00022723"/>
    </source>
</evidence>
<organism evidence="17 18">
    <name type="scientific">Phaedon cochleariae</name>
    <name type="common">Mustard beetle</name>
    <dbReference type="NCBI Taxonomy" id="80249"/>
    <lineage>
        <taxon>Eukaryota</taxon>
        <taxon>Metazoa</taxon>
        <taxon>Ecdysozoa</taxon>
        <taxon>Arthropoda</taxon>
        <taxon>Hexapoda</taxon>
        <taxon>Insecta</taxon>
        <taxon>Pterygota</taxon>
        <taxon>Neoptera</taxon>
        <taxon>Endopterygota</taxon>
        <taxon>Coleoptera</taxon>
        <taxon>Polyphaga</taxon>
        <taxon>Cucujiformia</taxon>
        <taxon>Chrysomeloidea</taxon>
        <taxon>Chrysomelidae</taxon>
        <taxon>Chrysomelinae</taxon>
        <taxon>Chrysomelini</taxon>
        <taxon>Phaedon</taxon>
    </lineage>
</organism>
<dbReference type="EMBL" id="OU896707">
    <property type="protein sequence ID" value="CAG9812724.1"/>
    <property type="molecule type" value="Genomic_DNA"/>
</dbReference>
<feature type="domain" description="Pyruvate kinase C-terminal" evidence="16">
    <location>
        <begin position="414"/>
        <end position="527"/>
    </location>
</feature>
<evidence type="ECO:0000256" key="13">
    <source>
        <dbReference type="ARBA" id="ARBA00048967"/>
    </source>
</evidence>
<evidence type="ECO:0000256" key="1">
    <source>
        <dbReference type="ARBA" id="ARBA00001958"/>
    </source>
</evidence>
<evidence type="ECO:0000256" key="11">
    <source>
        <dbReference type="ARBA" id="ARBA00023152"/>
    </source>
</evidence>
<evidence type="ECO:0000313" key="18">
    <source>
        <dbReference type="Proteomes" id="UP001153737"/>
    </source>
</evidence>
<feature type="domain" description="Pyruvate kinase barrel" evidence="15">
    <location>
        <begin position="54"/>
        <end position="369"/>
    </location>
</feature>
<reference evidence="17" key="1">
    <citation type="submission" date="2022-01" db="EMBL/GenBank/DDBJ databases">
        <authorList>
            <person name="King R."/>
        </authorList>
    </citation>
    <scope>NUCLEOTIDE SEQUENCE</scope>
</reference>
<keyword evidence="10 14" id="KW-0460">Magnesium</keyword>
<dbReference type="EC" id="2.7.1.40" evidence="4 14"/>
<dbReference type="GO" id="GO:0000287">
    <property type="term" value="F:magnesium ion binding"/>
    <property type="evidence" value="ECO:0007669"/>
    <property type="project" value="InterPro"/>
</dbReference>
<dbReference type="SUPFAM" id="SSF52935">
    <property type="entry name" value="PK C-terminal domain-like"/>
    <property type="match status" value="1"/>
</dbReference>
<dbReference type="PANTHER" id="PTHR11817">
    <property type="entry name" value="PYRUVATE KINASE"/>
    <property type="match status" value="1"/>
</dbReference>
<dbReference type="InterPro" id="IPR001697">
    <property type="entry name" value="Pyr_Knase"/>
</dbReference>
<name>A0A9N9SBC8_PHACE</name>
<protein>
    <recommendedName>
        <fullName evidence="4 14">Pyruvate kinase</fullName>
        <ecNumber evidence="4 14">2.7.1.40</ecNumber>
    </recommendedName>
</protein>
<dbReference type="InterPro" id="IPR036918">
    <property type="entry name" value="Pyrv_Knase_C_sf"/>
</dbReference>
<evidence type="ECO:0000256" key="5">
    <source>
        <dbReference type="ARBA" id="ARBA00022679"/>
    </source>
</evidence>
<keyword evidence="5 14" id="KW-0808">Transferase</keyword>
<dbReference type="InterPro" id="IPR015806">
    <property type="entry name" value="Pyrv_Knase_insert_dom_sf"/>
</dbReference>
<proteinExistence type="inferred from homology"/>
<dbReference type="Gene3D" id="3.20.20.60">
    <property type="entry name" value="Phosphoenolpyruvate-binding domains"/>
    <property type="match status" value="1"/>
</dbReference>
<comment type="pathway">
    <text evidence="2 14">Carbohydrate degradation; glycolysis; pyruvate from D-glyceraldehyde 3-phosphate: step 5/5.</text>
</comment>
<dbReference type="GO" id="GO:0005524">
    <property type="term" value="F:ATP binding"/>
    <property type="evidence" value="ECO:0007669"/>
    <property type="project" value="UniProtKB-KW"/>
</dbReference>
<dbReference type="FunFam" id="2.40.33.10:FF:000001">
    <property type="entry name" value="Pyruvate kinase"/>
    <property type="match status" value="1"/>
</dbReference>
<evidence type="ECO:0000256" key="2">
    <source>
        <dbReference type="ARBA" id="ARBA00004997"/>
    </source>
</evidence>
<evidence type="ECO:0000256" key="4">
    <source>
        <dbReference type="ARBA" id="ARBA00012142"/>
    </source>
</evidence>
<comment type="similarity">
    <text evidence="3 14">Belongs to the pyruvate kinase family.</text>
</comment>
<accession>A0A9N9SBC8</accession>
<dbReference type="SUPFAM" id="SSF51621">
    <property type="entry name" value="Phosphoenolpyruvate/pyruvate domain"/>
    <property type="match status" value="1"/>
</dbReference>
<dbReference type="Gene3D" id="3.40.1380.20">
    <property type="entry name" value="Pyruvate kinase, C-terminal domain"/>
    <property type="match status" value="1"/>
</dbReference>
<keyword evidence="9" id="KW-0067">ATP-binding</keyword>
<dbReference type="PRINTS" id="PR01050">
    <property type="entry name" value="PYRUVTKNASE"/>
</dbReference>
<dbReference type="Pfam" id="PF00224">
    <property type="entry name" value="PK"/>
    <property type="match status" value="1"/>
</dbReference>
<gene>
    <name evidence="17" type="ORF">PHAECO_LOCUS52</name>
</gene>
<keyword evidence="11 14" id="KW-0324">Glycolysis</keyword>
<evidence type="ECO:0000256" key="9">
    <source>
        <dbReference type="ARBA" id="ARBA00022840"/>
    </source>
</evidence>
<keyword evidence="7" id="KW-0547">Nucleotide-binding</keyword>
<dbReference type="GO" id="GO:0004743">
    <property type="term" value="F:pyruvate kinase activity"/>
    <property type="evidence" value="ECO:0007669"/>
    <property type="project" value="UniProtKB-EC"/>
</dbReference>
<sequence>MEYHSNCPKLPWMIDFHRNEQKEVLNNQYGAAFAETTLEYLSSLNIKSQPSIFRSTQVLCTISSYTSCNSIDDLLSEGMRVAKIVNTNIEKIKEVLSKIRVLNSNYSKKIGRLNPLAIALEVHGPEIRTGQLKPPNKKLYLEKGRLTKLTTEPAYEDFVNADMIYVDYEKLPEVVQPGDKILLDRGSVTLTALECVESIVNCIVEKAGMLISHSSVIVPNAPIELPQISASDKELIELAKGECVDFLCVSGIQDKEGILTVKDVLGPGAESIQIISNIETVTAIESIEGIMEVADGICIDCERLMLELPKEKLFLVQKSILAKCNIAGKPVISTVNINDPKSVTKSEFSDIANVIIDGTDALLLSRDSSTKDVMSAIKFICKEAEPAVYQKQKSIELAQSIPSPMEAIYTLGISAVGCASATNAAAIVCLTSSGRTAKVLARFRPRCPVIVITRYQRVARLLSIYKGVEALLYLRPFIGSWEEDVEKRVQYGIAYGKYSGYIRMGDAVITVTSSRPECGLSNTMKVVYASEFDALPLDKRKIHKVCVQGKINKNIDEGYIILVYVSNELKKPTTLTLGHACCPKVELVDLYLSTSSICDSAFGELSNIHSSQHHIAIQWPIAGTILW</sequence>
<evidence type="ECO:0000259" key="16">
    <source>
        <dbReference type="Pfam" id="PF02887"/>
    </source>
</evidence>
<keyword evidence="18" id="KW-1185">Reference proteome</keyword>
<dbReference type="InterPro" id="IPR015813">
    <property type="entry name" value="Pyrv/PenolPyrv_kinase-like_dom"/>
</dbReference>